<sequence>MRYLNKVVFINSATIQYAEVQLDGNVHFIGTQGVGKSTLLRAVLFFYNADSQKLGISKEKKSFAEYYFPYQNAYLVYEVNREFGPYCILAFKSQGKACFRFINAPYNKDFFISPEGVAYENWEKTKQILDAQKIVYSRKIDRYEEYRDILYGNTTTGVGKNEFEQYAILQSKQYQNIPRTIQNVFLNSKLEAEFIKQTIIMSLNEDNIEINLQNHSHHLKNFQEQLKDIDIFKQPYVQKQAENVLHFQMQYQYHEKEKNSIAQRLAWAYGFLQRNVPRLVNKREKANVDKTELLEKAEAAETRFRNKMNKIQGEISIYDNEIKKAKQKAEFYSKQNIDEALMRVNKKQELESQLNQLKKQSQLLTSQFTEASHKYEALLQNLDNSLAVYTSEKKETLLQAREQNAGLKDDARAWYEQIVKEIRQQHKDALTEALDVVEAKRLAQQDILVKRNTAKLERYFETEIADLNNIINDLLVSIPQTENKLDSFKNQRETLQKRWELDEAGEKQKTERTQERLQAEMAQNQAKLENIAENLKNSESSFYGWLNKNQKGWEKNIGKLLGEDILFNTGLSPQKVIGDAATLFGVQLHLEELPITVKTLAQYQKEAKAIEVEIYEAKKQLVGLRKDEEDRLDKLRRKYNPLVKQAKEGTTEHEYLLERRNNELQQAKLQLRDAMLKADEEKKRVVQEIESQLLDAGEALRIAKEALEEKELATEKLVKAKAKDLDKKIHAIDEQFAQLQHQIGADVQAFTSDINTKREAILEQQNSDLETNGADTQRITEVQKTIVLIQNELNYIERMRDLVTEYNKDKRELIDKADENKERKSLLDKQYTQEQEKFDRQKEAFNEQIKEAQNVIQQIQTQLKQSEEDQKAFNDFEHTDAWQGIIEMYKEEKEIYKTDKRCKVLIDELNSCYYSCKDYMEKLKEAVTKFIGNFSKDNVFKFPDSLQHNQAYHEFAQMLNEFISNSKLETFEKQINERFAGIINLLGKETNVLLSKAGEIQTVITKINKDFDSKNFVGAIRKIELRLHDSANSVVQTLKQIKEFNDEHAYDLGALNLFSTIDQTAKNKKAVSLLDQLSKAIIEYKRDIITLSDSFELKFRIEENQNDTGWVEKLSNVGSEGTDVLVKAMINIMLLNVFKESASGRFKDFQLHCMMDEIGKLHPNNVKGILDFANDRKILLINGSPTETNALDYRHIYKLEKDGKRNTRVKRIISNYQ</sequence>
<comment type="caution">
    <text evidence="2">The sequence shown here is derived from an EMBL/GenBank/DDBJ whole genome shotgun (WGS) entry which is preliminary data.</text>
</comment>
<feature type="coiled-coil region" evidence="1">
    <location>
        <begin position="283"/>
        <end position="367"/>
    </location>
</feature>
<evidence type="ECO:0000313" key="3">
    <source>
        <dbReference type="Proteomes" id="UP001210231"/>
    </source>
</evidence>
<keyword evidence="3" id="KW-1185">Reference proteome</keyword>
<dbReference type="InterPro" id="IPR027417">
    <property type="entry name" value="P-loop_NTPase"/>
</dbReference>
<reference evidence="2 3" key="1">
    <citation type="submission" date="2022-12" db="EMBL/GenBank/DDBJ databases">
        <title>Chitinophagaceae gen. sp. nov., a new member of the family Chitinophagaceae, isolated from soil in a chemical factory.</title>
        <authorList>
            <person name="Ke Z."/>
        </authorList>
    </citation>
    <scope>NUCLEOTIDE SEQUENCE [LARGE SCALE GENOMIC DNA]</scope>
    <source>
        <strain evidence="2 3">LY-5</strain>
    </source>
</reference>
<feature type="coiled-coil region" evidence="1">
    <location>
        <begin position="478"/>
        <end position="541"/>
    </location>
</feature>
<dbReference type="EMBL" id="JAQGEF010000006">
    <property type="protein sequence ID" value="MDA3614488.1"/>
    <property type="molecule type" value="Genomic_DNA"/>
</dbReference>
<dbReference type="SUPFAM" id="SSF52540">
    <property type="entry name" value="P-loop containing nucleoside triphosphate hydrolases"/>
    <property type="match status" value="1"/>
</dbReference>
<feature type="coiled-coil region" evidence="1">
    <location>
        <begin position="796"/>
        <end position="869"/>
    </location>
</feature>
<feature type="coiled-coil region" evidence="1">
    <location>
        <begin position="600"/>
        <end position="742"/>
    </location>
</feature>
<evidence type="ECO:0000313" key="2">
    <source>
        <dbReference type="EMBL" id="MDA3614488.1"/>
    </source>
</evidence>
<keyword evidence="2" id="KW-0067">ATP-binding</keyword>
<keyword evidence="1" id="KW-0175">Coiled coil</keyword>
<protein>
    <submittedName>
        <fullName evidence="2">ATP-binding protein</fullName>
    </submittedName>
</protein>
<organism evidence="2 3">
    <name type="scientific">Polluticaenibacter yanchengensis</name>
    <dbReference type="NCBI Taxonomy" id="3014562"/>
    <lineage>
        <taxon>Bacteria</taxon>
        <taxon>Pseudomonadati</taxon>
        <taxon>Bacteroidota</taxon>
        <taxon>Chitinophagia</taxon>
        <taxon>Chitinophagales</taxon>
        <taxon>Chitinophagaceae</taxon>
        <taxon>Polluticaenibacter</taxon>
    </lineage>
</organism>
<dbReference type="GO" id="GO:0005524">
    <property type="term" value="F:ATP binding"/>
    <property type="evidence" value="ECO:0007669"/>
    <property type="project" value="UniProtKB-KW"/>
</dbReference>
<dbReference type="Proteomes" id="UP001210231">
    <property type="component" value="Unassembled WGS sequence"/>
</dbReference>
<dbReference type="InterPro" id="IPR021979">
    <property type="entry name" value="DUF3584"/>
</dbReference>
<gene>
    <name evidence="2" type="ORF">O3P16_06685</name>
</gene>
<name>A0ABT4UJY0_9BACT</name>
<keyword evidence="2" id="KW-0547">Nucleotide-binding</keyword>
<evidence type="ECO:0000256" key="1">
    <source>
        <dbReference type="SAM" id="Coils"/>
    </source>
</evidence>
<dbReference type="Pfam" id="PF12128">
    <property type="entry name" value="DUF3584"/>
    <property type="match status" value="1"/>
</dbReference>
<proteinExistence type="predicted"/>
<dbReference type="RefSeq" id="WP_407030815.1">
    <property type="nucleotide sequence ID" value="NZ_JAQGEF010000006.1"/>
</dbReference>
<accession>A0ABT4UJY0</accession>